<dbReference type="EMBL" id="JAPDRP010000027">
    <property type="protein sequence ID" value="KAJ9635516.1"/>
    <property type="molecule type" value="Genomic_DNA"/>
</dbReference>
<comment type="caution">
    <text evidence="1">The sequence shown here is derived from an EMBL/GenBank/DDBJ whole genome shotgun (WGS) entry which is preliminary data.</text>
</comment>
<protein>
    <submittedName>
        <fullName evidence="1">Uncharacterized protein</fullName>
    </submittedName>
</protein>
<evidence type="ECO:0000313" key="2">
    <source>
        <dbReference type="Proteomes" id="UP001172680"/>
    </source>
</evidence>
<keyword evidence="2" id="KW-1185">Reference proteome</keyword>
<sequence>MPALAELLARRAGLALEGLEDLASTVEREARDTAHILVGRINIPYNSTSPPGLIEANTKDPWNKSGKYALGWVYFCIILLVFAALIRFYNLFTDKIRTALHHEEVLKSSTTSSPDTDYELSVLDTDKSTHKFFPRHGPLPQPTYPKAQSSVSSFAPLNNTIALFRWVFYRPLPVVRFGKRFTIVFPSLAVVVIVSAATIFVTLYCFLPQPLYWQSISYGSPPLAIRSGMIAVALMPWIIALSMKANLISFLTGIGHERLNVLHRWAAYLCLFLSLIHTIPFYITPAGDEEGLRAFKGYFTEQSFYIYGTGVAALVPLCVLCVHSLPSIRLRLYELFVASHVPIAIIYLGMLFWHCHNYLTSWHYLFSTVAIWFFSYIFRLFYLNWASPWRMSWLIGDEAAVTIMHENAIKVTIPTQTRWRPGQYIYLRMPGISVFENHPFTIASLCSEDFPSEYGEDYRDMVLVFRPFQGFTRKVLNSALEHGPWHTYRAFIDGPYGGMNRCIEAFDHVVLIAGGSGITAIVSQLLHLIKRMRDGKATTRSVQVVWALKRPEVMEWFKEELRICREYAPPETVQCQFYITTAKRQTHNGPLVSAQTPARPVSLHFHDKVNDAFRTIADKRLSGGLSSKRNSAFIHAEAAGDPEREKELRRENEDAITALPQAHLVPSRSASTRHIQHAPPPPELKQLELKQPQPVRSILEKRQSPRNLAIDIASAVSAGNSALGPSLSAPGNDPTSQYFDQPHHPQQPQGFDFGFPQTPTDFQKNLMRFAFLPAAVKKTHDGWSTEYGRPDLPFMLRQMSGGWTGRRACVFVCGPPAMRVDVSRTVAEMQRKVWGEGGWRRCFCMRRITRFEGKGGRFEELRVGLQDRRVGASVGDRVAGQ</sequence>
<evidence type="ECO:0000313" key="1">
    <source>
        <dbReference type="EMBL" id="KAJ9635516.1"/>
    </source>
</evidence>
<proteinExistence type="predicted"/>
<accession>A0ACC2YJH6</accession>
<gene>
    <name evidence="1" type="ORF">H2199_008519</name>
</gene>
<dbReference type="Proteomes" id="UP001172680">
    <property type="component" value="Unassembled WGS sequence"/>
</dbReference>
<reference evidence="1" key="1">
    <citation type="submission" date="2022-10" db="EMBL/GenBank/DDBJ databases">
        <title>Culturing micro-colonial fungi from biological soil crusts in the Mojave desert and describing Neophaeococcomyces mojavensis, and introducing the new genera and species Taxawa tesnikishii.</title>
        <authorList>
            <person name="Kurbessoian T."/>
            <person name="Stajich J.E."/>
        </authorList>
    </citation>
    <scope>NUCLEOTIDE SEQUENCE</scope>
    <source>
        <strain evidence="1">JES_115</strain>
    </source>
</reference>
<name>A0ACC2YJH6_9PEZI</name>
<organism evidence="1 2">
    <name type="scientific">Coniosporium tulheliwenetii</name>
    <dbReference type="NCBI Taxonomy" id="3383036"/>
    <lineage>
        <taxon>Eukaryota</taxon>
        <taxon>Fungi</taxon>
        <taxon>Dikarya</taxon>
        <taxon>Ascomycota</taxon>
        <taxon>Pezizomycotina</taxon>
        <taxon>Dothideomycetes</taxon>
        <taxon>Dothideomycetes incertae sedis</taxon>
        <taxon>Coniosporium</taxon>
    </lineage>
</organism>